<keyword evidence="5" id="KW-1185">Reference proteome</keyword>
<protein>
    <submittedName>
        <fullName evidence="4">Enoyl-CoA hydratase</fullName>
        <ecNumber evidence="4">4.2.1.17</ecNumber>
    </submittedName>
</protein>
<keyword evidence="2 4" id="KW-0456">Lyase</keyword>
<evidence type="ECO:0000256" key="1">
    <source>
        <dbReference type="ARBA" id="ARBA00005254"/>
    </source>
</evidence>
<comment type="caution">
    <text evidence="4">The sequence shown here is derived from an EMBL/GenBank/DDBJ whole genome shotgun (WGS) entry which is preliminary data.</text>
</comment>
<dbReference type="InterPro" id="IPR014748">
    <property type="entry name" value="Enoyl-CoA_hydra_C"/>
</dbReference>
<gene>
    <name evidence="4" type="ORF">BDD16_001294</name>
</gene>
<evidence type="ECO:0000313" key="5">
    <source>
        <dbReference type="Proteomes" id="UP000518288"/>
    </source>
</evidence>
<dbReference type="CDD" id="cd06558">
    <property type="entry name" value="crotonase-like"/>
    <property type="match status" value="1"/>
</dbReference>
<dbReference type="GO" id="GO:0004300">
    <property type="term" value="F:enoyl-CoA hydratase activity"/>
    <property type="evidence" value="ECO:0007669"/>
    <property type="project" value="UniProtKB-EC"/>
</dbReference>
<evidence type="ECO:0000256" key="3">
    <source>
        <dbReference type="RuleBase" id="RU003707"/>
    </source>
</evidence>
<dbReference type="PROSITE" id="PS00166">
    <property type="entry name" value="ENOYL_COA_HYDRATASE"/>
    <property type="match status" value="1"/>
</dbReference>
<dbReference type="Gene3D" id="1.10.12.10">
    <property type="entry name" value="Lyase 2-enoyl-coa Hydratase, Chain A, domain 2"/>
    <property type="match status" value="1"/>
</dbReference>
<comment type="similarity">
    <text evidence="1 3">Belongs to the enoyl-CoA hydratase/isomerase family.</text>
</comment>
<dbReference type="EC" id="4.2.1.17" evidence="4"/>
<dbReference type="NCBIfam" id="NF004517">
    <property type="entry name" value="PRK05862.1"/>
    <property type="match status" value="1"/>
</dbReference>
<evidence type="ECO:0000313" key="4">
    <source>
        <dbReference type="EMBL" id="NYG32308.1"/>
    </source>
</evidence>
<dbReference type="Gene3D" id="3.90.226.10">
    <property type="entry name" value="2-enoyl-CoA Hydratase, Chain A, domain 1"/>
    <property type="match status" value="1"/>
</dbReference>
<dbReference type="InterPro" id="IPR018376">
    <property type="entry name" value="Enoyl-CoA_hyd/isom_CS"/>
</dbReference>
<organism evidence="4 5">
    <name type="scientific">Sphaerotilus montanus</name>
    <dbReference type="NCBI Taxonomy" id="522889"/>
    <lineage>
        <taxon>Bacteria</taxon>
        <taxon>Pseudomonadati</taxon>
        <taxon>Pseudomonadota</taxon>
        <taxon>Betaproteobacteria</taxon>
        <taxon>Burkholderiales</taxon>
        <taxon>Sphaerotilaceae</taxon>
        <taxon>Sphaerotilus</taxon>
    </lineage>
</organism>
<dbReference type="InterPro" id="IPR029045">
    <property type="entry name" value="ClpP/crotonase-like_dom_sf"/>
</dbReference>
<dbReference type="SUPFAM" id="SSF52096">
    <property type="entry name" value="ClpP/crotonase"/>
    <property type="match status" value="1"/>
</dbReference>
<reference evidence="4 5" key="1">
    <citation type="submission" date="2020-07" db="EMBL/GenBank/DDBJ databases">
        <title>Genomic Encyclopedia of Archaeal and Bacterial Type Strains, Phase II (KMG-II): from individual species to whole genera.</title>
        <authorList>
            <person name="Goeker M."/>
        </authorList>
    </citation>
    <scope>NUCLEOTIDE SEQUENCE [LARGE SCALE GENOMIC DNA]</scope>
    <source>
        <strain evidence="4 5">DSM 21226</strain>
    </source>
</reference>
<dbReference type="PANTHER" id="PTHR11941">
    <property type="entry name" value="ENOYL-COA HYDRATASE-RELATED"/>
    <property type="match status" value="1"/>
</dbReference>
<evidence type="ECO:0000256" key="2">
    <source>
        <dbReference type="ARBA" id="ARBA00023239"/>
    </source>
</evidence>
<name>A0A7Y9U4T3_9BURK</name>
<dbReference type="FunFam" id="3.90.226.10:FF:000009">
    <property type="entry name" value="Carnitinyl-CoA dehydratase"/>
    <property type="match status" value="1"/>
</dbReference>
<dbReference type="PANTHER" id="PTHR11941:SF54">
    <property type="entry name" value="ENOYL-COA HYDRATASE, MITOCHONDRIAL"/>
    <property type="match status" value="1"/>
</dbReference>
<dbReference type="EMBL" id="JACCFH010000001">
    <property type="protein sequence ID" value="NYG32308.1"/>
    <property type="molecule type" value="Genomic_DNA"/>
</dbReference>
<dbReference type="Proteomes" id="UP000518288">
    <property type="component" value="Unassembled WGS sequence"/>
</dbReference>
<dbReference type="Pfam" id="PF00378">
    <property type="entry name" value="ECH_1"/>
    <property type="match status" value="1"/>
</dbReference>
<dbReference type="GO" id="GO:0006635">
    <property type="term" value="P:fatty acid beta-oxidation"/>
    <property type="evidence" value="ECO:0007669"/>
    <property type="project" value="TreeGrafter"/>
</dbReference>
<dbReference type="InterPro" id="IPR001753">
    <property type="entry name" value="Enoyl-CoA_hydra/iso"/>
</dbReference>
<sequence>MSTPEKTYETILVDTRPGTGENALRYGWITLNRPKALNALNDTLMDELGAALLAFDADDGIACIVVTGSEKAFAAGADIAMMQPFDFPNAYRKGLISRNWDTIRQVRKPIIAAVSGFALGGGCEVAMGCDFIIAADNAKFGQPEIKLGIIPGAGGTQRLPRAVGKSKAMDLALTGRMMDAVEAERAGLVSRVVPLADLHAEADKAAQAMCGYSLLALMATKECVNRAYEAPLTEGLLFERRLFHALFSSSDQKEGMGAFLEKRAPHFTHR</sequence>
<dbReference type="AlphaFoldDB" id="A0A7Y9U4T3"/>
<dbReference type="RefSeq" id="WP_179633215.1">
    <property type="nucleotide sequence ID" value="NZ_JACCFH010000001.1"/>
</dbReference>
<dbReference type="FunFam" id="1.10.12.10:FF:000001">
    <property type="entry name" value="Probable enoyl-CoA hydratase, mitochondrial"/>
    <property type="match status" value="1"/>
</dbReference>
<accession>A0A7Y9U4T3</accession>
<proteinExistence type="inferred from homology"/>